<feature type="domain" description="ATP-grasp" evidence="2">
    <location>
        <begin position="132"/>
        <end position="322"/>
    </location>
</feature>
<dbReference type="AlphaFoldDB" id="A0A0G0WH55"/>
<evidence type="ECO:0000313" key="4">
    <source>
        <dbReference type="Proteomes" id="UP000034753"/>
    </source>
</evidence>
<dbReference type="PATRIC" id="fig|1618429.3.peg.980"/>
<dbReference type="PROSITE" id="PS50975">
    <property type="entry name" value="ATP_GRASP"/>
    <property type="match status" value="1"/>
</dbReference>
<dbReference type="GO" id="GO:0005737">
    <property type="term" value="C:cytoplasm"/>
    <property type="evidence" value="ECO:0007669"/>
    <property type="project" value="TreeGrafter"/>
</dbReference>
<dbReference type="Proteomes" id="UP000034753">
    <property type="component" value="Unassembled WGS sequence"/>
</dbReference>
<name>A0A0G0WH55_9BACT</name>
<evidence type="ECO:0000259" key="2">
    <source>
        <dbReference type="PROSITE" id="PS50975"/>
    </source>
</evidence>
<keyword evidence="1" id="KW-0547">Nucleotide-binding</keyword>
<dbReference type="PANTHER" id="PTHR21621">
    <property type="entry name" value="RIBOSOMAL PROTEIN S6 MODIFICATION PROTEIN"/>
    <property type="match status" value="1"/>
</dbReference>
<evidence type="ECO:0000256" key="1">
    <source>
        <dbReference type="PROSITE-ProRule" id="PRU00409"/>
    </source>
</evidence>
<reference evidence="3 4" key="1">
    <citation type="journal article" date="2015" name="Nature">
        <title>rRNA introns, odd ribosomes, and small enigmatic genomes across a large radiation of phyla.</title>
        <authorList>
            <person name="Brown C.T."/>
            <person name="Hug L.A."/>
            <person name="Thomas B.C."/>
            <person name="Sharon I."/>
            <person name="Castelle C.J."/>
            <person name="Singh A."/>
            <person name="Wilkins M.J."/>
            <person name="Williams K.H."/>
            <person name="Banfield J.F."/>
        </authorList>
    </citation>
    <scope>NUCLEOTIDE SEQUENCE [LARGE SCALE GENOMIC DNA]</scope>
</reference>
<dbReference type="Pfam" id="PF21068">
    <property type="entry name" value="ATPgraspMvdD"/>
    <property type="match status" value="1"/>
</dbReference>
<dbReference type="GO" id="GO:0009432">
    <property type="term" value="P:SOS response"/>
    <property type="evidence" value="ECO:0007669"/>
    <property type="project" value="TreeGrafter"/>
</dbReference>
<dbReference type="SUPFAM" id="SSF56059">
    <property type="entry name" value="Glutathione synthetase ATP-binding domain-like"/>
    <property type="match status" value="1"/>
</dbReference>
<dbReference type="InterPro" id="IPR048936">
    <property type="entry name" value="MvdD-like_ATPgrasp"/>
</dbReference>
<comment type="caution">
    <text evidence="3">The sequence shown here is derived from an EMBL/GenBank/DDBJ whole genome shotgun (WGS) entry which is preliminary data.</text>
</comment>
<dbReference type="InterPro" id="IPR011761">
    <property type="entry name" value="ATP-grasp"/>
</dbReference>
<dbReference type="EMBL" id="LCBN01000056">
    <property type="protein sequence ID" value="KKS12210.1"/>
    <property type="molecule type" value="Genomic_DNA"/>
</dbReference>
<dbReference type="GO" id="GO:0018169">
    <property type="term" value="F:ribosomal S6-glutamic acid ligase activity"/>
    <property type="evidence" value="ECO:0007669"/>
    <property type="project" value="TreeGrafter"/>
</dbReference>
<sequence length="329" mass="37779">MKDVVLILTNSDDDHHVIPVMQVLDRKGARSFRFDSDRIATGELKISYFLSDKAHGFEFTIGGKVLCSDAIKSVWYRRPDFFNLPISDPAQREFAEVEISNFLNGLWLCIPDIFWFSRPWSIERARKKVFQLGLAQTLGFKVPETVVTNVPGVVCEFQRKHGRIIFKPVHQNFFSLDGGKGMTVPTTLITEEHLENIGLVEKTPGLFQRFIEKSYDLRVTVVGQKVFATKIHSQCDELTRVDWRNPLLMEKLKYEDIRLPVAIETMCLKLLKWLDLGFGAFDFAVDNSGDLFFLELNPNGQWQFVEYFTGACISEAIADMLALSKLRRR</sequence>
<gene>
    <name evidence="3" type="ORF">UU67_C0056G0002</name>
</gene>
<protein>
    <submittedName>
        <fullName evidence="3">RimK-like protein ATP-grasp domain protein</fullName>
    </submittedName>
</protein>
<evidence type="ECO:0000313" key="3">
    <source>
        <dbReference type="EMBL" id="KKS12210.1"/>
    </source>
</evidence>
<accession>A0A0G0WH55</accession>
<dbReference type="PANTHER" id="PTHR21621:SF0">
    <property type="entry name" value="BETA-CITRYLGLUTAMATE SYNTHASE B-RELATED"/>
    <property type="match status" value="1"/>
</dbReference>
<dbReference type="GO" id="GO:0005524">
    <property type="term" value="F:ATP binding"/>
    <property type="evidence" value="ECO:0007669"/>
    <property type="project" value="UniProtKB-UniRule"/>
</dbReference>
<proteinExistence type="predicted"/>
<dbReference type="GO" id="GO:0046872">
    <property type="term" value="F:metal ion binding"/>
    <property type="evidence" value="ECO:0007669"/>
    <property type="project" value="InterPro"/>
</dbReference>
<dbReference type="Gene3D" id="3.30.470.20">
    <property type="entry name" value="ATP-grasp fold, B domain"/>
    <property type="match status" value="1"/>
</dbReference>
<organism evidence="3 4">
    <name type="scientific">Candidatus Daviesbacteria bacterium GW2011_GWB1_41_5</name>
    <dbReference type="NCBI Taxonomy" id="1618429"/>
    <lineage>
        <taxon>Bacteria</taxon>
        <taxon>Candidatus Daviesiibacteriota</taxon>
    </lineage>
</organism>
<keyword evidence="1" id="KW-0067">ATP-binding</keyword>